<dbReference type="EMBL" id="CAEZUN010000210">
    <property type="protein sequence ID" value="CAB4612405.1"/>
    <property type="molecule type" value="Genomic_DNA"/>
</dbReference>
<dbReference type="Pfam" id="PF01746">
    <property type="entry name" value="tRNA_m1G_MT"/>
    <property type="match status" value="1"/>
</dbReference>
<evidence type="ECO:0000256" key="8">
    <source>
        <dbReference type="ARBA" id="ARBA00022603"/>
    </source>
</evidence>
<evidence type="ECO:0000256" key="12">
    <source>
        <dbReference type="ARBA" id="ARBA00029736"/>
    </source>
</evidence>
<dbReference type="GO" id="GO:0005829">
    <property type="term" value="C:cytosol"/>
    <property type="evidence" value="ECO:0007669"/>
    <property type="project" value="TreeGrafter"/>
</dbReference>
<dbReference type="PANTHER" id="PTHR46417">
    <property type="entry name" value="TRNA (GUANINE-N(1)-)-METHYLTRANSFERASE"/>
    <property type="match status" value="1"/>
</dbReference>
<dbReference type="Gene3D" id="1.10.1270.20">
    <property type="entry name" value="tRNA(m1g37)methyltransferase, domain 2"/>
    <property type="match status" value="1"/>
</dbReference>
<gene>
    <name evidence="16" type="ORF">UFOPK1826_01349</name>
</gene>
<evidence type="ECO:0000256" key="2">
    <source>
        <dbReference type="ARBA" id="ARBA00004496"/>
    </source>
</evidence>
<feature type="domain" description="tRNA methyltransferase TRMD/TRM10-type" evidence="15">
    <location>
        <begin position="8"/>
        <end position="227"/>
    </location>
</feature>
<keyword evidence="10" id="KW-0949">S-adenosyl-L-methionine</keyword>
<sequence>MNKPMPFRIDVFTIFPKLVDDFCSESLLGRARQESLVDLRCHDLRDYGDESRRVDDALYGGGAGMLFRPEPIFAAIEAVQPPRPLLLLSPGGKKFDQDYADHLSKTGGFSLLCGRYEGVDHRVVEHLVDAEISIGDVVLAGGEVAACLVIEATTRLLSGVMGNEVSPVTESFGAARMLEEPHFTRPAEFRGWVVPEVLRNGDHAKIERWRRAQALHRTVRVRPDLIERRGGLSIVEKTLLEEFPCVPYPEGLL</sequence>
<dbReference type="InterPro" id="IPR029026">
    <property type="entry name" value="tRNA_m1G_MTases_N"/>
</dbReference>
<name>A0A6J6HM45_9ZZZZ</name>
<dbReference type="PIRSF" id="PIRSF000386">
    <property type="entry name" value="tRNA_mtase"/>
    <property type="match status" value="1"/>
</dbReference>
<dbReference type="NCBIfam" id="NF000648">
    <property type="entry name" value="PRK00026.1"/>
    <property type="match status" value="1"/>
</dbReference>
<comment type="function">
    <text evidence="1">Specifically methylates guanosine-37 in various tRNAs.</text>
</comment>
<keyword evidence="11" id="KW-0819">tRNA processing</keyword>
<dbReference type="EC" id="2.1.1.228" evidence="5"/>
<comment type="catalytic activity">
    <reaction evidence="14">
        <text>guanosine(37) in tRNA + S-adenosyl-L-methionine = N(1)-methylguanosine(37) in tRNA + S-adenosyl-L-homocysteine + H(+)</text>
        <dbReference type="Rhea" id="RHEA:36899"/>
        <dbReference type="Rhea" id="RHEA-COMP:10145"/>
        <dbReference type="Rhea" id="RHEA-COMP:10147"/>
        <dbReference type="ChEBI" id="CHEBI:15378"/>
        <dbReference type="ChEBI" id="CHEBI:57856"/>
        <dbReference type="ChEBI" id="CHEBI:59789"/>
        <dbReference type="ChEBI" id="CHEBI:73542"/>
        <dbReference type="ChEBI" id="CHEBI:74269"/>
        <dbReference type="EC" id="2.1.1.228"/>
    </reaction>
</comment>
<comment type="subunit">
    <text evidence="4">Homodimer.</text>
</comment>
<dbReference type="GO" id="GO:0002939">
    <property type="term" value="P:tRNA N1-guanine methylation"/>
    <property type="evidence" value="ECO:0007669"/>
    <property type="project" value="TreeGrafter"/>
</dbReference>
<evidence type="ECO:0000256" key="7">
    <source>
        <dbReference type="ARBA" id="ARBA00022490"/>
    </source>
</evidence>
<keyword evidence="7" id="KW-0963">Cytoplasm</keyword>
<dbReference type="NCBIfam" id="TIGR00088">
    <property type="entry name" value="trmD"/>
    <property type="match status" value="1"/>
</dbReference>
<comment type="subcellular location">
    <subcellularLocation>
        <location evidence="2">Cytoplasm</location>
    </subcellularLocation>
</comment>
<dbReference type="InterPro" id="IPR002649">
    <property type="entry name" value="tRNA_m1G_MeTrfase_TrmD"/>
</dbReference>
<dbReference type="InterPro" id="IPR029028">
    <property type="entry name" value="Alpha/beta_knot_MTases"/>
</dbReference>
<evidence type="ECO:0000256" key="6">
    <source>
        <dbReference type="ARBA" id="ARBA00014679"/>
    </source>
</evidence>
<evidence type="ECO:0000256" key="5">
    <source>
        <dbReference type="ARBA" id="ARBA00012807"/>
    </source>
</evidence>
<dbReference type="InterPro" id="IPR016009">
    <property type="entry name" value="tRNA_MeTrfase_TRMD/TRM10"/>
</dbReference>
<dbReference type="PANTHER" id="PTHR46417:SF1">
    <property type="entry name" value="TRNA (GUANINE-N(1)-)-METHYLTRANSFERASE"/>
    <property type="match status" value="1"/>
</dbReference>
<comment type="similarity">
    <text evidence="3">Belongs to the RNA methyltransferase TrmD family.</text>
</comment>
<evidence type="ECO:0000256" key="4">
    <source>
        <dbReference type="ARBA" id="ARBA00011738"/>
    </source>
</evidence>
<evidence type="ECO:0000256" key="1">
    <source>
        <dbReference type="ARBA" id="ARBA00002634"/>
    </source>
</evidence>
<reference evidence="16" key="1">
    <citation type="submission" date="2020-05" db="EMBL/GenBank/DDBJ databases">
        <authorList>
            <person name="Chiriac C."/>
            <person name="Salcher M."/>
            <person name="Ghai R."/>
            <person name="Kavagutti S V."/>
        </authorList>
    </citation>
    <scope>NUCLEOTIDE SEQUENCE</scope>
</reference>
<evidence type="ECO:0000256" key="3">
    <source>
        <dbReference type="ARBA" id="ARBA00007630"/>
    </source>
</evidence>
<dbReference type="SUPFAM" id="SSF75217">
    <property type="entry name" value="alpha/beta knot"/>
    <property type="match status" value="1"/>
</dbReference>
<evidence type="ECO:0000256" key="9">
    <source>
        <dbReference type="ARBA" id="ARBA00022679"/>
    </source>
</evidence>
<evidence type="ECO:0000256" key="11">
    <source>
        <dbReference type="ARBA" id="ARBA00022694"/>
    </source>
</evidence>
<evidence type="ECO:0000256" key="14">
    <source>
        <dbReference type="ARBA" id="ARBA00047783"/>
    </source>
</evidence>
<organism evidence="16">
    <name type="scientific">freshwater metagenome</name>
    <dbReference type="NCBI Taxonomy" id="449393"/>
    <lineage>
        <taxon>unclassified sequences</taxon>
        <taxon>metagenomes</taxon>
        <taxon>ecological metagenomes</taxon>
    </lineage>
</organism>
<dbReference type="InterPro" id="IPR023148">
    <property type="entry name" value="tRNA_m1G_MeTrfase_C_sf"/>
</dbReference>
<protein>
    <recommendedName>
        <fullName evidence="6">tRNA (guanine-N(1)-)-methyltransferase</fullName>
        <ecNumber evidence="5">2.1.1.228</ecNumber>
    </recommendedName>
    <alternativeName>
        <fullName evidence="12">M1G-methyltransferase</fullName>
    </alternativeName>
    <alternativeName>
        <fullName evidence="13">tRNA [GM37] methyltransferase</fullName>
    </alternativeName>
</protein>
<keyword evidence="8" id="KW-0489">Methyltransferase</keyword>
<dbReference type="AlphaFoldDB" id="A0A6J6HM45"/>
<accession>A0A6J6HM45</accession>
<dbReference type="Gene3D" id="3.40.1280.10">
    <property type="match status" value="1"/>
</dbReference>
<evidence type="ECO:0000256" key="10">
    <source>
        <dbReference type="ARBA" id="ARBA00022691"/>
    </source>
</evidence>
<evidence type="ECO:0000313" key="16">
    <source>
        <dbReference type="EMBL" id="CAB4612405.1"/>
    </source>
</evidence>
<evidence type="ECO:0000259" key="15">
    <source>
        <dbReference type="Pfam" id="PF01746"/>
    </source>
</evidence>
<keyword evidence="9" id="KW-0808">Transferase</keyword>
<dbReference type="HAMAP" id="MF_00605">
    <property type="entry name" value="TrmD"/>
    <property type="match status" value="1"/>
</dbReference>
<proteinExistence type="inferred from homology"/>
<evidence type="ECO:0000256" key="13">
    <source>
        <dbReference type="ARBA" id="ARBA00033392"/>
    </source>
</evidence>
<dbReference type="GO" id="GO:0052906">
    <property type="term" value="F:tRNA (guanine(37)-N1)-methyltransferase activity"/>
    <property type="evidence" value="ECO:0007669"/>
    <property type="project" value="UniProtKB-EC"/>
</dbReference>